<dbReference type="PANTHER" id="PTHR34039:SF1">
    <property type="entry name" value="UPF0102 PROTEIN YRAN"/>
    <property type="match status" value="1"/>
</dbReference>
<keyword evidence="4" id="KW-1185">Reference proteome</keyword>
<evidence type="ECO:0000256" key="2">
    <source>
        <dbReference type="HAMAP-Rule" id="MF_00048"/>
    </source>
</evidence>
<organism evidence="3 4">
    <name type="scientific">Limihaloglobus sulfuriphilus</name>
    <dbReference type="NCBI Taxonomy" id="1851148"/>
    <lineage>
        <taxon>Bacteria</taxon>
        <taxon>Pseudomonadati</taxon>
        <taxon>Planctomycetota</taxon>
        <taxon>Phycisphaerae</taxon>
        <taxon>Sedimentisphaerales</taxon>
        <taxon>Sedimentisphaeraceae</taxon>
        <taxon>Limihaloglobus</taxon>
    </lineage>
</organism>
<accession>A0A1Q2MDM2</accession>
<evidence type="ECO:0000313" key="4">
    <source>
        <dbReference type="Proteomes" id="UP000188181"/>
    </source>
</evidence>
<proteinExistence type="inferred from homology"/>
<dbReference type="Pfam" id="PF02021">
    <property type="entry name" value="UPF0102"/>
    <property type="match status" value="1"/>
</dbReference>
<dbReference type="KEGG" id="pbas:SMSP2_01165"/>
<evidence type="ECO:0000256" key="1">
    <source>
        <dbReference type="ARBA" id="ARBA00006738"/>
    </source>
</evidence>
<dbReference type="CDD" id="cd20736">
    <property type="entry name" value="PoNe_Nuclease"/>
    <property type="match status" value="1"/>
</dbReference>
<dbReference type="InterPro" id="IPR003509">
    <property type="entry name" value="UPF0102_YraN-like"/>
</dbReference>
<protein>
    <recommendedName>
        <fullName evidence="2">UPF0102 protein SMSP2_01165</fullName>
    </recommendedName>
</protein>
<dbReference type="InterPro" id="IPR011856">
    <property type="entry name" value="tRNA_endonuc-like_dom_sf"/>
</dbReference>
<dbReference type="SUPFAM" id="SSF52980">
    <property type="entry name" value="Restriction endonuclease-like"/>
    <property type="match status" value="1"/>
</dbReference>
<dbReference type="EMBL" id="CP019646">
    <property type="protein sequence ID" value="AQQ70803.1"/>
    <property type="molecule type" value="Genomic_DNA"/>
</dbReference>
<dbReference type="Proteomes" id="UP000188181">
    <property type="component" value="Chromosome"/>
</dbReference>
<evidence type="ECO:0000313" key="3">
    <source>
        <dbReference type="EMBL" id="AQQ70803.1"/>
    </source>
</evidence>
<dbReference type="STRING" id="1851148.SMSP2_01165"/>
<gene>
    <name evidence="3" type="ORF">SMSP2_01165</name>
</gene>
<dbReference type="InterPro" id="IPR011335">
    <property type="entry name" value="Restrct_endonuc-II-like"/>
</dbReference>
<reference evidence="4" key="1">
    <citation type="submission" date="2017-02" db="EMBL/GenBank/DDBJ databases">
        <title>Comparative genomics and description of representatives of a novel lineage of planctomycetes thriving in anoxic sediments.</title>
        <authorList>
            <person name="Spring S."/>
            <person name="Bunk B."/>
            <person name="Sproer C."/>
        </authorList>
    </citation>
    <scope>NUCLEOTIDE SEQUENCE [LARGE SCALE GENOMIC DNA]</scope>
    <source>
        <strain evidence="4">SM-Chi-D1</strain>
    </source>
</reference>
<comment type="similarity">
    <text evidence="1 2">Belongs to the UPF0102 family.</text>
</comment>
<dbReference type="HAMAP" id="MF_00048">
    <property type="entry name" value="UPF0102"/>
    <property type="match status" value="1"/>
</dbReference>
<name>A0A1Q2MDM2_9BACT</name>
<dbReference type="AlphaFoldDB" id="A0A1Q2MDM2"/>
<sequence length="149" mass="17315">MSLKTLESLVFKRKRDRPVLFKTTYKKLLSSTRVLGRWGERKAVKYLKGKGYSVLALNYRCKAGEIDAVMSTPEGVIVFVEVKSRRKEGLWRAVDAVTRKKQRKIAASAKFFKKRYKCTDLISRFDIVTVVLDEKKKPKITHYENAFYA</sequence>
<dbReference type="Gene3D" id="3.40.1350.10">
    <property type="match status" value="1"/>
</dbReference>
<dbReference type="OrthoDB" id="9802516at2"/>
<dbReference type="NCBIfam" id="TIGR00252">
    <property type="entry name" value="YraN family protein"/>
    <property type="match status" value="1"/>
</dbReference>
<dbReference type="GO" id="GO:0003676">
    <property type="term" value="F:nucleic acid binding"/>
    <property type="evidence" value="ECO:0007669"/>
    <property type="project" value="InterPro"/>
</dbReference>
<dbReference type="NCBIfam" id="NF009150">
    <property type="entry name" value="PRK12497.1-3"/>
    <property type="match status" value="1"/>
</dbReference>
<dbReference type="PANTHER" id="PTHR34039">
    <property type="entry name" value="UPF0102 PROTEIN YRAN"/>
    <property type="match status" value="1"/>
</dbReference>